<keyword evidence="1" id="KW-1133">Transmembrane helix</keyword>
<dbReference type="InterPro" id="IPR052979">
    <property type="entry name" value="Adenylate-forming_domain"/>
</dbReference>
<keyword evidence="1" id="KW-0472">Membrane</keyword>
<feature type="transmembrane region" description="Helical" evidence="1">
    <location>
        <begin position="190"/>
        <end position="210"/>
    </location>
</feature>
<evidence type="ECO:0000313" key="3">
    <source>
        <dbReference type="Proteomes" id="UP000799770"/>
    </source>
</evidence>
<sequence length="532" mass="60337">MPLRLPTFDRERRELQQEICYPDPVLPSLPDFTPALGFDVNDFGLTHDQVSKLQKAAIHRYPSYNSLDTTLSESTAPRKDAQWSELGADKLRLPPKHHGWLWRRFRKTFMSAYSRVFTLIVLSNLVGVLLLFQGTGIADIDLNVLGTWASTNFTVAILVRQDFWVNVIFRTAWLVPWSTPLILRRIVARVYALYGGIHSGAAIAGTLWFTGFTTLITLRFLGQEMYTLPIITLAWIIFAFLLSVLLFTAPCLRKRYHNTFELTHRFLGWTSILLFWTQLLLLTDQSSEHTGIDFGVVLVRQATFWNLSIITLMLMIPWLRLRRWTFVPEKLSSHAMRLHFSNPVHRFSCLSISTSPLLEWHPFATFPSIDSLQPGGSLVVSAAGDWTQSLINCPSPRTTFWIKGSPKAGVLSLSCIFRRVIFVTTGSGIGPCLGSLLDRPSGQFVRLIWSARSPLETFGKRLVQEVEVADPDAIIIDTDEIGRPDLLRIAWKMWKDLDAEAVFVLSNEKVTRKIVYGLENRGVPAFGPIFDS</sequence>
<feature type="transmembrane region" description="Helical" evidence="1">
    <location>
        <begin position="264"/>
        <end position="282"/>
    </location>
</feature>
<dbReference type="PANTHER" id="PTHR33927">
    <property type="entry name" value="TRANSMEMBRANE PROTEIN"/>
    <property type="match status" value="1"/>
</dbReference>
<reference evidence="2" key="1">
    <citation type="journal article" date="2020" name="Stud. Mycol.">
        <title>101 Dothideomycetes genomes: a test case for predicting lifestyles and emergence of pathogens.</title>
        <authorList>
            <person name="Haridas S."/>
            <person name="Albert R."/>
            <person name="Binder M."/>
            <person name="Bloem J."/>
            <person name="Labutti K."/>
            <person name="Salamov A."/>
            <person name="Andreopoulos B."/>
            <person name="Baker S."/>
            <person name="Barry K."/>
            <person name="Bills G."/>
            <person name="Bluhm B."/>
            <person name="Cannon C."/>
            <person name="Castanera R."/>
            <person name="Culley D."/>
            <person name="Daum C."/>
            <person name="Ezra D."/>
            <person name="Gonzalez J."/>
            <person name="Henrissat B."/>
            <person name="Kuo A."/>
            <person name="Liang C."/>
            <person name="Lipzen A."/>
            <person name="Lutzoni F."/>
            <person name="Magnuson J."/>
            <person name="Mondo S."/>
            <person name="Nolan M."/>
            <person name="Ohm R."/>
            <person name="Pangilinan J."/>
            <person name="Park H.-J."/>
            <person name="Ramirez L."/>
            <person name="Alfaro M."/>
            <person name="Sun H."/>
            <person name="Tritt A."/>
            <person name="Yoshinaga Y."/>
            <person name="Zwiers L.-H."/>
            <person name="Turgeon B."/>
            <person name="Goodwin S."/>
            <person name="Spatafora J."/>
            <person name="Crous P."/>
            <person name="Grigoriev I."/>
        </authorList>
    </citation>
    <scope>NUCLEOTIDE SEQUENCE</scope>
    <source>
        <strain evidence="2">CBS 627.86</strain>
    </source>
</reference>
<evidence type="ECO:0000313" key="2">
    <source>
        <dbReference type="EMBL" id="KAF2119406.1"/>
    </source>
</evidence>
<evidence type="ECO:0008006" key="4">
    <source>
        <dbReference type="Google" id="ProtNLM"/>
    </source>
</evidence>
<dbReference type="PANTHER" id="PTHR33927:SF5">
    <property type="entry name" value="ENZYME, PUTATIVE (AFU_ORTHOLOGUE AFUA_8G01222)-RELATED"/>
    <property type="match status" value="1"/>
</dbReference>
<gene>
    <name evidence="2" type="ORF">BDV96DRAFT_642431</name>
</gene>
<feature type="transmembrane region" description="Helical" evidence="1">
    <location>
        <begin position="302"/>
        <end position="321"/>
    </location>
</feature>
<keyword evidence="1" id="KW-0812">Transmembrane</keyword>
<dbReference type="OrthoDB" id="3142841at2759"/>
<keyword evidence="3" id="KW-1185">Reference proteome</keyword>
<protein>
    <recommendedName>
        <fullName evidence="4">Integral membrane protein TmpA</fullName>
    </recommendedName>
</protein>
<accession>A0A6A5ZJV4</accession>
<proteinExistence type="predicted"/>
<feature type="transmembrane region" description="Helical" evidence="1">
    <location>
        <begin position="230"/>
        <end position="252"/>
    </location>
</feature>
<dbReference type="Proteomes" id="UP000799770">
    <property type="component" value="Unassembled WGS sequence"/>
</dbReference>
<name>A0A6A5ZJV4_9PLEO</name>
<feature type="transmembrane region" description="Helical" evidence="1">
    <location>
        <begin position="112"/>
        <end position="132"/>
    </location>
</feature>
<organism evidence="2 3">
    <name type="scientific">Lophiotrema nucula</name>
    <dbReference type="NCBI Taxonomy" id="690887"/>
    <lineage>
        <taxon>Eukaryota</taxon>
        <taxon>Fungi</taxon>
        <taxon>Dikarya</taxon>
        <taxon>Ascomycota</taxon>
        <taxon>Pezizomycotina</taxon>
        <taxon>Dothideomycetes</taxon>
        <taxon>Pleosporomycetidae</taxon>
        <taxon>Pleosporales</taxon>
        <taxon>Lophiotremataceae</taxon>
        <taxon>Lophiotrema</taxon>
    </lineage>
</organism>
<dbReference type="EMBL" id="ML977315">
    <property type="protein sequence ID" value="KAF2119406.1"/>
    <property type="molecule type" value="Genomic_DNA"/>
</dbReference>
<dbReference type="AlphaFoldDB" id="A0A6A5ZJV4"/>
<evidence type="ECO:0000256" key="1">
    <source>
        <dbReference type="SAM" id="Phobius"/>
    </source>
</evidence>